<feature type="repeat" description="RCC1" evidence="2">
    <location>
        <begin position="86"/>
        <end position="153"/>
    </location>
</feature>
<dbReference type="PANTHER" id="PTHR22870:SF466">
    <property type="entry name" value="ANKYRIN REPEAT-CONTAINING PROTEIN"/>
    <property type="match status" value="1"/>
</dbReference>
<dbReference type="PROSITE" id="PS50012">
    <property type="entry name" value="RCC1_3"/>
    <property type="match status" value="4"/>
</dbReference>
<dbReference type="InterPro" id="IPR051210">
    <property type="entry name" value="Ub_ligase/GEF_domain"/>
</dbReference>
<dbReference type="InterPro" id="IPR009091">
    <property type="entry name" value="RCC1/BLIP-II"/>
</dbReference>
<feature type="repeat" description="RCC1" evidence="2">
    <location>
        <begin position="315"/>
        <end position="370"/>
    </location>
</feature>
<gene>
    <name evidence="3" type="ORF">BSTOLATCC_MIC53265</name>
</gene>
<keyword evidence="4" id="KW-1185">Reference proteome</keyword>
<feature type="repeat" description="RCC1" evidence="2">
    <location>
        <begin position="262"/>
        <end position="314"/>
    </location>
</feature>
<comment type="caution">
    <text evidence="3">The sequence shown here is derived from an EMBL/GenBank/DDBJ whole genome shotgun (WGS) entry which is preliminary data.</text>
</comment>
<evidence type="ECO:0000313" key="4">
    <source>
        <dbReference type="Proteomes" id="UP001162131"/>
    </source>
</evidence>
<dbReference type="PROSITE" id="PS00626">
    <property type="entry name" value="RCC1_2"/>
    <property type="match status" value="3"/>
</dbReference>
<organism evidence="3 4">
    <name type="scientific">Blepharisma stoltei</name>
    <dbReference type="NCBI Taxonomy" id="1481888"/>
    <lineage>
        <taxon>Eukaryota</taxon>
        <taxon>Sar</taxon>
        <taxon>Alveolata</taxon>
        <taxon>Ciliophora</taxon>
        <taxon>Postciliodesmatophora</taxon>
        <taxon>Heterotrichea</taxon>
        <taxon>Heterotrichida</taxon>
        <taxon>Blepharismidae</taxon>
        <taxon>Blepharisma</taxon>
    </lineage>
</organism>
<dbReference type="InterPro" id="IPR000408">
    <property type="entry name" value="Reg_chr_condens"/>
</dbReference>
<dbReference type="PANTHER" id="PTHR22870">
    <property type="entry name" value="REGULATOR OF CHROMOSOME CONDENSATION"/>
    <property type="match status" value="1"/>
</dbReference>
<accession>A0AAU9JTU5</accession>
<dbReference type="SUPFAM" id="SSF50985">
    <property type="entry name" value="RCC1/BLIP-II"/>
    <property type="match status" value="2"/>
</dbReference>
<sequence>MSFFKRFCYCCYRTEEIEINEESRILPKNKADNSGIQKFESPYTIFTYGITPPNLHLFKLPLDWCRVGILKISCGAEHLLMLSQEYQLFSAGNNIYGQCARDPEKTTTYKEDNRSSQETESSKYIRLKPLVLRNSKVIDIATGSYHSLVLVKDLEDRVPGTIYTVMAFGHETGCGFSDKKHNHVPTEIFSRTKFKENPKNVYAGQMRSAILLESGKVLMVGEWFNGSKQRELKEIPLHLEENDQLKKIAIGKMHAIFLTKNGKTYSIGDNTYGEIGFSRDTYNKQLPALIPFFRDINAIDIAAGARHSLVLEETGKLFAFGDNSEEQCGLDTNRAYEPMEVETKGILGKKSVVTRFIFCGDAHSAVVTSEGDLFAWGDNTAGRLGIKGGLSIYRPRLVDDLIGRNICDVALGGFFSIFLVGPKTGSILSKEENILKTRIFGTLISHNNLNQV</sequence>
<dbReference type="Proteomes" id="UP001162131">
    <property type="component" value="Unassembled WGS sequence"/>
</dbReference>
<dbReference type="AlphaFoldDB" id="A0AAU9JTU5"/>
<evidence type="ECO:0000256" key="1">
    <source>
        <dbReference type="ARBA" id="ARBA00022737"/>
    </source>
</evidence>
<name>A0AAU9JTU5_9CILI</name>
<dbReference type="PRINTS" id="PR00633">
    <property type="entry name" value="RCCNDNSATION"/>
</dbReference>
<dbReference type="EMBL" id="CAJZBQ010000053">
    <property type="protein sequence ID" value="CAG9331187.1"/>
    <property type="molecule type" value="Genomic_DNA"/>
</dbReference>
<proteinExistence type="predicted"/>
<feature type="repeat" description="RCC1" evidence="2">
    <location>
        <begin position="371"/>
        <end position="422"/>
    </location>
</feature>
<dbReference type="Gene3D" id="2.130.10.30">
    <property type="entry name" value="Regulator of chromosome condensation 1/beta-lactamase-inhibitor protein II"/>
    <property type="match status" value="2"/>
</dbReference>
<reference evidence="3" key="1">
    <citation type="submission" date="2021-09" db="EMBL/GenBank/DDBJ databases">
        <authorList>
            <consortium name="AG Swart"/>
            <person name="Singh M."/>
            <person name="Singh A."/>
            <person name="Seah K."/>
            <person name="Emmerich C."/>
        </authorList>
    </citation>
    <scope>NUCLEOTIDE SEQUENCE</scope>
    <source>
        <strain evidence="3">ATCC30299</strain>
    </source>
</reference>
<evidence type="ECO:0000313" key="3">
    <source>
        <dbReference type="EMBL" id="CAG9331187.1"/>
    </source>
</evidence>
<keyword evidence="1" id="KW-0677">Repeat</keyword>
<evidence type="ECO:0000256" key="2">
    <source>
        <dbReference type="PROSITE-ProRule" id="PRU00235"/>
    </source>
</evidence>
<dbReference type="Pfam" id="PF00415">
    <property type="entry name" value="RCC1"/>
    <property type="match status" value="3"/>
</dbReference>
<protein>
    <submittedName>
        <fullName evidence="3">Uncharacterized protein</fullName>
    </submittedName>
</protein>